<dbReference type="EMBL" id="KL584703">
    <property type="protein sequence ID" value="KEQ77051.1"/>
    <property type="molecule type" value="Genomic_DNA"/>
</dbReference>
<dbReference type="PANTHER" id="PTHR11079:SF156">
    <property type="entry name" value="INACTIVE TRNA-SPECIFIC ADENOSINE DEAMINASE-LIKE PROTEIN 3-RELATED"/>
    <property type="match status" value="1"/>
</dbReference>
<comment type="similarity">
    <text evidence="2">Belongs to the cytidine and deoxycytidylate deaminase family. ADAT3 subfamily.</text>
</comment>
<dbReference type="Pfam" id="PF00383">
    <property type="entry name" value="dCMP_cyt_deam_1"/>
    <property type="match status" value="1"/>
</dbReference>
<dbReference type="CDD" id="cd01285">
    <property type="entry name" value="nucleoside_deaminase"/>
    <property type="match status" value="1"/>
</dbReference>
<dbReference type="InterPro" id="IPR016193">
    <property type="entry name" value="Cytidine_deaminase-like"/>
</dbReference>
<evidence type="ECO:0000256" key="2">
    <source>
        <dbReference type="ARBA" id="ARBA00038160"/>
    </source>
</evidence>
<dbReference type="GO" id="GO:0052717">
    <property type="term" value="F:tRNA-specific adenosine-34 deaminase activity"/>
    <property type="evidence" value="ECO:0007669"/>
    <property type="project" value="TreeGrafter"/>
</dbReference>
<protein>
    <submittedName>
        <fullName evidence="5">Cytidine deaminase-like protein</fullName>
    </submittedName>
</protein>
<dbReference type="STRING" id="1043004.A0A074XR45"/>
<evidence type="ECO:0000313" key="6">
    <source>
        <dbReference type="Proteomes" id="UP000027730"/>
    </source>
</evidence>
<feature type="region of interest" description="Disordered" evidence="3">
    <location>
        <begin position="128"/>
        <end position="159"/>
    </location>
</feature>
<feature type="domain" description="CMP/dCMP-type deaminase" evidence="4">
    <location>
        <begin position="336"/>
        <end position="455"/>
    </location>
</feature>
<dbReference type="RefSeq" id="XP_013431082.1">
    <property type="nucleotide sequence ID" value="XM_013575628.1"/>
</dbReference>
<dbReference type="PANTHER" id="PTHR11079">
    <property type="entry name" value="CYTOSINE DEAMINASE FAMILY MEMBER"/>
    <property type="match status" value="1"/>
</dbReference>
<accession>A0A074XR45</accession>
<dbReference type="AlphaFoldDB" id="A0A074XR45"/>
<dbReference type="Gene3D" id="3.40.140.10">
    <property type="entry name" value="Cytidine Deaminase, domain 2"/>
    <property type="match status" value="1"/>
</dbReference>
<evidence type="ECO:0000313" key="5">
    <source>
        <dbReference type="EMBL" id="KEQ77051.1"/>
    </source>
</evidence>
<dbReference type="SUPFAM" id="SSF53927">
    <property type="entry name" value="Cytidine deaminase-like"/>
    <property type="match status" value="1"/>
</dbReference>
<reference evidence="5 6" key="1">
    <citation type="journal article" date="2014" name="BMC Genomics">
        <title>Genome sequencing of four Aureobasidium pullulans varieties: biotechnological potential, stress tolerance, and description of new species.</title>
        <authorList>
            <person name="Gostin Ar C."/>
            <person name="Ohm R.A."/>
            <person name="Kogej T."/>
            <person name="Sonjak S."/>
            <person name="Turk M."/>
            <person name="Zajc J."/>
            <person name="Zalar P."/>
            <person name="Grube M."/>
            <person name="Sun H."/>
            <person name="Han J."/>
            <person name="Sharma A."/>
            <person name="Chiniquy J."/>
            <person name="Ngan C.Y."/>
            <person name="Lipzen A."/>
            <person name="Barry K."/>
            <person name="Grigoriev I.V."/>
            <person name="Gunde-Cimerman N."/>
        </authorList>
    </citation>
    <scope>NUCLEOTIDE SEQUENCE [LARGE SCALE GENOMIC DNA]</scope>
    <source>
        <strain evidence="5 6">CBS 147.97</strain>
    </source>
</reference>
<gene>
    <name evidence="5" type="ORF">M436DRAFT_60831</name>
</gene>
<dbReference type="PROSITE" id="PS51747">
    <property type="entry name" value="CYT_DCMP_DEAMINASES_2"/>
    <property type="match status" value="1"/>
</dbReference>
<evidence type="ECO:0000256" key="3">
    <source>
        <dbReference type="SAM" id="MobiDB-lite"/>
    </source>
</evidence>
<dbReference type="GeneID" id="25413070"/>
<evidence type="ECO:0000259" key="4">
    <source>
        <dbReference type="PROSITE" id="PS51747"/>
    </source>
</evidence>
<keyword evidence="6" id="KW-1185">Reference proteome</keyword>
<name>A0A074XR45_9PEZI</name>
<dbReference type="HOGENOM" id="CLU_024580_0_0_1"/>
<dbReference type="OrthoDB" id="3180714at2759"/>
<sequence length="479" mass="52766">MNHHAMSEEQRGRSAPPGVGPAFSPAYDASQADLDARNRNSPSPSFIDDNDMPPSKPGLWLLKTKAEARASTATVQAWTIELPSRAANTVLGLIKDNVPELDAIDLQHIRRFAKARFLPTHLVPETVAVSRSRSGSEHHADGSSRGSSRSRSSRNKRRGSVPATLHLIVSPVSCIGEDALTEILLANPPFVDDGFPLILREVTLPLLPPTSAEQAEQWSQQYWPTIYRKTNPFGPHPSIIGRAEEEVLSDNNVPRLMEMAKKVAGETKAKCCGAGIGCVIIERPTGKPIEVIAVAGDGRYQGLDEVAGQQNPMAHAVMRAIGMVARKRVRNATRDPTKLNPDMAALDINKPSHKPAPGAPKFVDKTLLDYPLTPMERKAFNKDNLIPDGYLCVDLEIYLTHEPCVMCTMAILHSRFARCVFGIRMPKTGALTADGGGLGYGLFWRPELNWKFLCWEWKEKDPYDGDTHLHLFLDKKTQV</sequence>
<dbReference type="GO" id="GO:0005634">
    <property type="term" value="C:nucleus"/>
    <property type="evidence" value="ECO:0007669"/>
    <property type="project" value="TreeGrafter"/>
</dbReference>
<feature type="compositionally biased region" description="Basic and acidic residues" evidence="3">
    <location>
        <begin position="1"/>
        <end position="12"/>
    </location>
</feature>
<evidence type="ECO:0000256" key="1">
    <source>
        <dbReference type="ARBA" id="ARBA00022694"/>
    </source>
</evidence>
<dbReference type="GO" id="GO:0008033">
    <property type="term" value="P:tRNA processing"/>
    <property type="evidence" value="ECO:0007669"/>
    <property type="project" value="UniProtKB-KW"/>
</dbReference>
<keyword evidence="1" id="KW-0819">tRNA processing</keyword>
<dbReference type="GO" id="GO:0005737">
    <property type="term" value="C:cytoplasm"/>
    <property type="evidence" value="ECO:0007669"/>
    <property type="project" value="TreeGrafter"/>
</dbReference>
<organism evidence="5 6">
    <name type="scientific">Aureobasidium namibiae CBS 147.97</name>
    <dbReference type="NCBI Taxonomy" id="1043004"/>
    <lineage>
        <taxon>Eukaryota</taxon>
        <taxon>Fungi</taxon>
        <taxon>Dikarya</taxon>
        <taxon>Ascomycota</taxon>
        <taxon>Pezizomycotina</taxon>
        <taxon>Dothideomycetes</taxon>
        <taxon>Dothideomycetidae</taxon>
        <taxon>Dothideales</taxon>
        <taxon>Saccotheciaceae</taxon>
        <taxon>Aureobasidium</taxon>
    </lineage>
</organism>
<dbReference type="Proteomes" id="UP000027730">
    <property type="component" value="Unassembled WGS sequence"/>
</dbReference>
<dbReference type="InterPro" id="IPR002125">
    <property type="entry name" value="CMP_dCMP_dom"/>
</dbReference>
<proteinExistence type="inferred from homology"/>
<feature type="region of interest" description="Disordered" evidence="3">
    <location>
        <begin position="1"/>
        <end position="58"/>
    </location>
</feature>